<dbReference type="GO" id="GO:0016787">
    <property type="term" value="F:hydrolase activity"/>
    <property type="evidence" value="ECO:0007669"/>
    <property type="project" value="UniProtKB-KW"/>
</dbReference>
<dbReference type="SUPFAM" id="SSF88723">
    <property type="entry name" value="PIN domain-like"/>
    <property type="match status" value="1"/>
</dbReference>
<proteinExistence type="inferred from homology"/>
<dbReference type="CDD" id="cd09873">
    <property type="entry name" value="PIN_Pae0151-like"/>
    <property type="match status" value="1"/>
</dbReference>
<dbReference type="InterPro" id="IPR022907">
    <property type="entry name" value="VapC_family"/>
</dbReference>
<feature type="binding site" evidence="6">
    <location>
        <position position="10"/>
    </location>
    <ligand>
        <name>Mg(2+)</name>
        <dbReference type="ChEBI" id="CHEBI:18420"/>
    </ligand>
</feature>
<dbReference type="GO" id="GO:0090729">
    <property type="term" value="F:toxin activity"/>
    <property type="evidence" value="ECO:0007669"/>
    <property type="project" value="UniProtKB-KW"/>
</dbReference>
<name>A0A2S2CSI4_9PROT</name>
<dbReference type="GO" id="GO:0000287">
    <property type="term" value="F:magnesium ion binding"/>
    <property type="evidence" value="ECO:0007669"/>
    <property type="project" value="UniProtKB-UniRule"/>
</dbReference>
<evidence type="ECO:0000256" key="4">
    <source>
        <dbReference type="ARBA" id="ARBA00022801"/>
    </source>
</evidence>
<dbReference type="KEGG" id="azz:DEW08_15705"/>
<dbReference type="InterPro" id="IPR029060">
    <property type="entry name" value="PIN-like_dom_sf"/>
</dbReference>
<comment type="function">
    <text evidence="6">Toxic component of a toxin-antitoxin (TA) system. An RNase.</text>
</comment>
<dbReference type="RefSeq" id="WP_109328667.1">
    <property type="nucleotide sequence ID" value="NZ_CP029353.1"/>
</dbReference>
<keyword evidence="1 6" id="KW-1277">Toxin-antitoxin system</keyword>
<evidence type="ECO:0000256" key="5">
    <source>
        <dbReference type="ARBA" id="ARBA00022842"/>
    </source>
</evidence>
<evidence type="ECO:0000256" key="3">
    <source>
        <dbReference type="ARBA" id="ARBA00022723"/>
    </source>
</evidence>
<keyword evidence="9" id="KW-1185">Reference proteome</keyword>
<keyword evidence="2 6" id="KW-0540">Nuclease</keyword>
<evidence type="ECO:0000313" key="9">
    <source>
        <dbReference type="Proteomes" id="UP000245629"/>
    </source>
</evidence>
<evidence type="ECO:0000259" key="7">
    <source>
        <dbReference type="Pfam" id="PF01850"/>
    </source>
</evidence>
<evidence type="ECO:0000256" key="1">
    <source>
        <dbReference type="ARBA" id="ARBA00022649"/>
    </source>
</evidence>
<keyword evidence="3 6" id="KW-0479">Metal-binding</keyword>
<dbReference type="AlphaFoldDB" id="A0A2S2CSI4"/>
<dbReference type="Proteomes" id="UP000245629">
    <property type="component" value="Chromosome 2"/>
</dbReference>
<gene>
    <name evidence="6" type="primary">vapC</name>
    <name evidence="8" type="ORF">DEW08_15705</name>
</gene>
<dbReference type="PANTHER" id="PTHR35901">
    <property type="entry name" value="RIBONUCLEASE VAPC3"/>
    <property type="match status" value="1"/>
</dbReference>
<comment type="similarity">
    <text evidence="6">Belongs to the PINc/VapC protein family.</text>
</comment>
<dbReference type="InterPro" id="IPR044153">
    <property type="entry name" value="PIN_Pae0151-like"/>
</dbReference>
<comment type="cofactor">
    <cofactor evidence="6">
        <name>Mg(2+)</name>
        <dbReference type="ChEBI" id="CHEBI:18420"/>
    </cofactor>
</comment>
<dbReference type="Pfam" id="PF01850">
    <property type="entry name" value="PIN"/>
    <property type="match status" value="1"/>
</dbReference>
<organism evidence="8 9">
    <name type="scientific">Azospirillum thermophilum</name>
    <dbReference type="NCBI Taxonomy" id="2202148"/>
    <lineage>
        <taxon>Bacteria</taxon>
        <taxon>Pseudomonadati</taxon>
        <taxon>Pseudomonadota</taxon>
        <taxon>Alphaproteobacteria</taxon>
        <taxon>Rhodospirillales</taxon>
        <taxon>Azospirillaceae</taxon>
        <taxon>Azospirillum</taxon>
    </lineage>
</organism>
<evidence type="ECO:0000256" key="6">
    <source>
        <dbReference type="HAMAP-Rule" id="MF_00265"/>
    </source>
</evidence>
<dbReference type="OrthoDB" id="1524147at2"/>
<feature type="domain" description="PIN" evidence="7">
    <location>
        <begin position="8"/>
        <end position="123"/>
    </location>
</feature>
<dbReference type="InterPro" id="IPR051619">
    <property type="entry name" value="TypeII_TA_RNase_PINc/VapC"/>
</dbReference>
<dbReference type="HAMAP" id="MF_00265">
    <property type="entry name" value="VapC_Nob1"/>
    <property type="match status" value="1"/>
</dbReference>
<dbReference type="EMBL" id="CP029353">
    <property type="protein sequence ID" value="AWK87474.1"/>
    <property type="molecule type" value="Genomic_DNA"/>
</dbReference>
<keyword evidence="6" id="KW-0800">Toxin</keyword>
<evidence type="ECO:0000256" key="2">
    <source>
        <dbReference type="ARBA" id="ARBA00022722"/>
    </source>
</evidence>
<dbReference type="GO" id="GO:0004540">
    <property type="term" value="F:RNA nuclease activity"/>
    <property type="evidence" value="ECO:0007669"/>
    <property type="project" value="InterPro"/>
</dbReference>
<protein>
    <recommendedName>
        <fullName evidence="6">Ribonuclease VapC</fullName>
        <shortName evidence="6">RNase VapC</shortName>
        <ecNumber evidence="6">3.1.-.-</ecNumber>
    </recommendedName>
    <alternativeName>
        <fullName evidence="6">Toxin VapC</fullName>
    </alternativeName>
</protein>
<keyword evidence="4 6" id="KW-0378">Hydrolase</keyword>
<dbReference type="PANTHER" id="PTHR35901:SF1">
    <property type="entry name" value="EXONUCLEASE VAPC9"/>
    <property type="match status" value="1"/>
</dbReference>
<keyword evidence="5 6" id="KW-0460">Magnesium</keyword>
<dbReference type="InterPro" id="IPR002716">
    <property type="entry name" value="PIN_dom"/>
</dbReference>
<dbReference type="EC" id="3.1.-.-" evidence="6"/>
<dbReference type="Gene3D" id="3.40.50.1010">
    <property type="entry name" value="5'-nuclease"/>
    <property type="match status" value="1"/>
</dbReference>
<reference evidence="9" key="1">
    <citation type="submission" date="2018-05" db="EMBL/GenBank/DDBJ databases">
        <title>Azospirillum thermophila sp. nov., a novel isolated from hot spring.</title>
        <authorList>
            <person name="Zhao Z."/>
        </authorList>
    </citation>
    <scope>NUCLEOTIDE SEQUENCE [LARGE SCALE GENOMIC DNA]</scope>
    <source>
        <strain evidence="9">CFH 70021</strain>
    </source>
</reference>
<evidence type="ECO:0000313" key="8">
    <source>
        <dbReference type="EMBL" id="AWK87474.1"/>
    </source>
</evidence>
<sequence>MGTSCAFIVDSSVAIKWAIPESGSDLAARLWSARLLAPDLMRIECANVLWRLVARYGLPRDEAVSALEELTTGPIVYHDTRALERDALELALALDHPVYDCCFLALARREGIPLVTEDRRLAGVVGRAPQAGVAVLTLAEAAAGLDRPTTPLPGNRPHAP</sequence>
<accession>A0A2S2CSI4</accession>
<feature type="binding site" evidence="6">
    <location>
        <position position="100"/>
    </location>
    <ligand>
        <name>Mg(2+)</name>
        <dbReference type="ChEBI" id="CHEBI:18420"/>
    </ligand>
</feature>